<dbReference type="Pfam" id="PF00106">
    <property type="entry name" value="adh_short"/>
    <property type="match status" value="1"/>
</dbReference>
<keyword evidence="2" id="KW-0560">Oxidoreductase</keyword>
<dbReference type="Gene3D" id="3.40.50.720">
    <property type="entry name" value="NAD(P)-binding Rossmann-like Domain"/>
    <property type="match status" value="1"/>
</dbReference>
<dbReference type="HOGENOM" id="CLU_010194_2_1_11"/>
<dbReference type="InterPro" id="IPR036291">
    <property type="entry name" value="NAD(P)-bd_dom_sf"/>
</dbReference>
<gene>
    <name evidence="3" type="ordered locus">CRES_1018</name>
</gene>
<name>F8E257_CORRG</name>
<dbReference type="EMBL" id="CP002857">
    <property type="protein sequence ID" value="AEI09374.1"/>
    <property type="molecule type" value="Genomic_DNA"/>
</dbReference>
<dbReference type="PROSITE" id="PS00061">
    <property type="entry name" value="ADH_SHORT"/>
    <property type="match status" value="1"/>
</dbReference>
<sequence>MNPEHPNKPRKIAIFGATSEIGGAIATRMAAGNHLVLAGRRMDALEDLAARVKQAGARGVECFYFDATECASHGKLVEQIEATGSIDVALAMFGVLGDQQRAEEDATEVERIIHTDFTAQAVLLTELSSRMKQRRDGTIVAYSSIAGARVRRPNYVYGSAKAGLDGFCQGMQDALRNTGVRLLVVRPGFVIGRMTKGMDPAPMSSTPDVVAQATVDAIEDPRQWDVWIPKKLKALAAIMPAVPRAIWRRAPR</sequence>
<evidence type="ECO:0000313" key="3">
    <source>
        <dbReference type="EMBL" id="AEI09374.1"/>
    </source>
</evidence>
<dbReference type="SUPFAM" id="SSF51735">
    <property type="entry name" value="NAD(P)-binding Rossmann-fold domains"/>
    <property type="match status" value="1"/>
</dbReference>
<protein>
    <submittedName>
        <fullName evidence="3">Oxidoreductase</fullName>
    </submittedName>
</protein>
<dbReference type="PRINTS" id="PR00081">
    <property type="entry name" value="GDHRDH"/>
</dbReference>
<dbReference type="InterPro" id="IPR020904">
    <property type="entry name" value="Sc_DH/Rdtase_CS"/>
</dbReference>
<dbReference type="CDD" id="cd05233">
    <property type="entry name" value="SDR_c"/>
    <property type="match status" value="1"/>
</dbReference>
<dbReference type="KEGG" id="crd:CRES_1018"/>
<dbReference type="GO" id="GO:0016491">
    <property type="term" value="F:oxidoreductase activity"/>
    <property type="evidence" value="ECO:0007669"/>
    <property type="project" value="UniProtKB-KW"/>
</dbReference>
<accession>F8E257</accession>
<dbReference type="RefSeq" id="WP_013888389.1">
    <property type="nucleotide sequence ID" value="NC_015673.1"/>
</dbReference>
<proteinExistence type="inferred from homology"/>
<dbReference type="eggNOG" id="COG0300">
    <property type="taxonomic scope" value="Bacteria"/>
</dbReference>
<organism evidence="3 4">
    <name type="scientific">Corynebacterium resistens (strain DSM 45100 / JCM 12819 / GTC 2026 / SICGH 158)</name>
    <dbReference type="NCBI Taxonomy" id="662755"/>
    <lineage>
        <taxon>Bacteria</taxon>
        <taxon>Bacillati</taxon>
        <taxon>Actinomycetota</taxon>
        <taxon>Actinomycetes</taxon>
        <taxon>Mycobacteriales</taxon>
        <taxon>Corynebacteriaceae</taxon>
        <taxon>Corynebacterium</taxon>
    </lineage>
</organism>
<dbReference type="PANTHER" id="PTHR43669:SF6">
    <property type="entry name" value="DECAPRENYLPHOSPHORYL-2-KETO-BETA-D-ERYTHRO-PENTOSE REDUCTASE"/>
    <property type="match status" value="1"/>
</dbReference>
<dbReference type="OrthoDB" id="5115951at2"/>
<dbReference type="STRING" id="662755.CRES_1018"/>
<evidence type="ECO:0000313" key="4">
    <source>
        <dbReference type="Proteomes" id="UP000000492"/>
    </source>
</evidence>
<dbReference type="AlphaFoldDB" id="F8E257"/>
<keyword evidence="4" id="KW-1185">Reference proteome</keyword>
<dbReference type="Proteomes" id="UP000000492">
    <property type="component" value="Chromosome"/>
</dbReference>
<dbReference type="InterPro" id="IPR002347">
    <property type="entry name" value="SDR_fam"/>
</dbReference>
<dbReference type="PANTHER" id="PTHR43669">
    <property type="entry name" value="5-KETO-D-GLUCONATE 5-REDUCTASE"/>
    <property type="match status" value="1"/>
</dbReference>
<comment type="similarity">
    <text evidence="1">Belongs to the short-chain dehydrogenases/reductases (SDR) family.</text>
</comment>
<evidence type="ECO:0000256" key="1">
    <source>
        <dbReference type="ARBA" id="ARBA00006484"/>
    </source>
</evidence>
<evidence type="ECO:0000256" key="2">
    <source>
        <dbReference type="ARBA" id="ARBA00023002"/>
    </source>
</evidence>
<reference evidence="3 4" key="1">
    <citation type="journal article" date="2012" name="BMC Genomics">
        <title>Complete genome sequence, lifestyle, and multi-drug resistance of the human pathogen Corynebacterium resistens DSM 45100 isolated from blood samples of a leukemia patient.</title>
        <authorList>
            <person name="Schroder J."/>
            <person name="Maus I."/>
            <person name="Meyer K."/>
            <person name="Wordemann S."/>
            <person name="Blom J."/>
            <person name="Jaenicke S."/>
            <person name="Schneider J."/>
            <person name="Trost E."/>
            <person name="Tauch A."/>
        </authorList>
    </citation>
    <scope>NUCLEOTIDE SEQUENCE [LARGE SCALE GENOMIC DNA]</scope>
    <source>
        <strain evidence="4">DSM 45100 / JCM 12819 / CCUG 50093 / GTC 2026 / SICGH 158</strain>
    </source>
</reference>